<organism evidence="1 2">
    <name type="scientific">Desulfosporosinus meridiei (strain ATCC BAA-275 / DSM 13257 / KCTC 12902 / NCIMB 13706 / S10)</name>
    <dbReference type="NCBI Taxonomy" id="768704"/>
    <lineage>
        <taxon>Bacteria</taxon>
        <taxon>Bacillati</taxon>
        <taxon>Bacillota</taxon>
        <taxon>Clostridia</taxon>
        <taxon>Eubacteriales</taxon>
        <taxon>Desulfitobacteriaceae</taxon>
        <taxon>Desulfosporosinus</taxon>
    </lineage>
</organism>
<sequence length="135" mass="15718">MSEPATKLHNFTNALNRLKEGIGKYDNSNDLLRDGVIQRFEFTFELAWKTLKAIFENEGLRGLNSPKSVLRETFTAELIKDDELWLAMLNDRNSTAHIYNEQTAIEICANIQQKYLIELDNLLERINIRFANDIR</sequence>
<dbReference type="RefSeq" id="WP_014904816.1">
    <property type="nucleotide sequence ID" value="NC_018515.1"/>
</dbReference>
<dbReference type="SUPFAM" id="SSF81593">
    <property type="entry name" value="Nucleotidyltransferase substrate binding subunit/domain"/>
    <property type="match status" value="1"/>
</dbReference>
<proteinExistence type="predicted"/>
<dbReference type="eggNOG" id="COG1669">
    <property type="taxonomic scope" value="Bacteria"/>
</dbReference>
<name>J7IVQ5_DESMD</name>
<dbReference type="EMBL" id="CP003629">
    <property type="protein sequence ID" value="AFQ45907.1"/>
    <property type="molecule type" value="Genomic_DNA"/>
</dbReference>
<accession>J7IVQ5</accession>
<dbReference type="STRING" id="768704.Desmer_4076"/>
<dbReference type="Pfam" id="PF08780">
    <property type="entry name" value="NTase_sub_bind"/>
    <property type="match status" value="1"/>
</dbReference>
<gene>
    <name evidence="1" type="ordered locus">Desmer_4076</name>
</gene>
<reference evidence="1 2" key="1">
    <citation type="journal article" date="2012" name="J. Bacteriol.">
        <title>Complete genome sequences of Desulfosporosinus orientis DSM765T, Desulfosporosinus youngiae DSM17734T, Desulfosporosinus meridiei DSM13257T, and Desulfosporosinus acidiphilus DSM22704T.</title>
        <authorList>
            <person name="Pester M."/>
            <person name="Brambilla E."/>
            <person name="Alazard D."/>
            <person name="Rattei T."/>
            <person name="Weinmaier T."/>
            <person name="Han J."/>
            <person name="Lucas S."/>
            <person name="Lapidus A."/>
            <person name="Cheng J.F."/>
            <person name="Goodwin L."/>
            <person name="Pitluck S."/>
            <person name="Peters L."/>
            <person name="Ovchinnikova G."/>
            <person name="Teshima H."/>
            <person name="Detter J.C."/>
            <person name="Han C.S."/>
            <person name="Tapia R."/>
            <person name="Land M.L."/>
            <person name="Hauser L."/>
            <person name="Kyrpides N.C."/>
            <person name="Ivanova N.N."/>
            <person name="Pagani I."/>
            <person name="Huntmann M."/>
            <person name="Wei C.L."/>
            <person name="Davenport K.W."/>
            <person name="Daligault H."/>
            <person name="Chain P.S."/>
            <person name="Chen A."/>
            <person name="Mavromatis K."/>
            <person name="Markowitz V."/>
            <person name="Szeto E."/>
            <person name="Mikhailova N."/>
            <person name="Pati A."/>
            <person name="Wagner M."/>
            <person name="Woyke T."/>
            <person name="Ollivier B."/>
            <person name="Klenk H.P."/>
            <person name="Spring S."/>
            <person name="Loy A."/>
        </authorList>
    </citation>
    <scope>NUCLEOTIDE SEQUENCE [LARGE SCALE GENOMIC DNA]</scope>
    <source>
        <strain evidence="2">ATCC BAA-275 / DSM 13257 / NCIMB 13706 / S10</strain>
    </source>
</reference>
<evidence type="ECO:0000313" key="2">
    <source>
        <dbReference type="Proteomes" id="UP000005262"/>
    </source>
</evidence>
<dbReference type="Gene3D" id="1.20.120.330">
    <property type="entry name" value="Nucleotidyltransferases domain 2"/>
    <property type="match status" value="1"/>
</dbReference>
<evidence type="ECO:0000313" key="1">
    <source>
        <dbReference type="EMBL" id="AFQ45907.1"/>
    </source>
</evidence>
<dbReference type="KEGG" id="dmi:Desmer_4076"/>
<protein>
    <submittedName>
        <fullName evidence="1">Nucleotidyltransferase substrate binding protein, HI0074 family</fullName>
    </submittedName>
</protein>
<dbReference type="HOGENOM" id="CLU_118479_1_0_9"/>
<reference evidence="2" key="2">
    <citation type="submission" date="2012-08" db="EMBL/GenBank/DDBJ databases">
        <title>Finished genome of Desulfosporosinus meridiei DSM 13257.</title>
        <authorList>
            <person name="Huntemann M."/>
            <person name="Wei C.-L."/>
            <person name="Han J."/>
            <person name="Detter J.C."/>
            <person name="Han C."/>
            <person name="Davenport K."/>
            <person name="Daligault H."/>
            <person name="Erkkila T."/>
            <person name="Gu W."/>
            <person name="Munk A.C.C."/>
            <person name="Teshima H."/>
            <person name="Xu Y."/>
            <person name="Chain P."/>
            <person name="Tapia R."/>
            <person name="Chen A."/>
            <person name="Krypides N."/>
            <person name="Mavromatis K."/>
            <person name="Markowitz V."/>
            <person name="Szeto E."/>
            <person name="Ivanova N."/>
            <person name="Mikhailova N."/>
            <person name="Ovchinnikova G."/>
            <person name="Pagani I."/>
            <person name="Pati A."/>
            <person name="Goodwin L."/>
            <person name="Peters L."/>
            <person name="Pitluck S."/>
            <person name="Woyke T."/>
            <person name="Pester M."/>
            <person name="Spring S."/>
            <person name="Ollivier B."/>
            <person name="Rattei T."/>
            <person name="Klenk H.-P."/>
            <person name="Wagner M."/>
            <person name="Loy A."/>
        </authorList>
    </citation>
    <scope>NUCLEOTIDE SEQUENCE [LARGE SCALE GENOMIC DNA]</scope>
    <source>
        <strain evidence="2">ATCC BAA-275 / DSM 13257 / NCIMB 13706 / S10</strain>
    </source>
</reference>
<dbReference type="Proteomes" id="UP000005262">
    <property type="component" value="Chromosome"/>
</dbReference>
<dbReference type="GO" id="GO:0016740">
    <property type="term" value="F:transferase activity"/>
    <property type="evidence" value="ECO:0007669"/>
    <property type="project" value="UniProtKB-KW"/>
</dbReference>
<dbReference type="OrthoDB" id="9810452at2"/>
<dbReference type="InterPro" id="IPR010235">
    <property type="entry name" value="HepT"/>
</dbReference>
<dbReference type="NCBIfam" id="TIGR01987">
    <property type="entry name" value="HI0074"/>
    <property type="match status" value="1"/>
</dbReference>
<keyword evidence="2" id="KW-1185">Reference proteome</keyword>
<dbReference type="AlphaFoldDB" id="J7IVQ5"/>
<keyword evidence="1" id="KW-0808">Transferase</keyword>